<feature type="domain" description="Acyl-CoA thioester hydrolase/bile acid-CoA amino acid N-acetyltransferase" evidence="2">
    <location>
        <begin position="13"/>
        <end position="123"/>
    </location>
</feature>
<dbReference type="OrthoDB" id="4396520at2"/>
<dbReference type="Proteomes" id="UP000016943">
    <property type="component" value="Chromosome"/>
</dbReference>
<dbReference type="InterPro" id="IPR014940">
    <property type="entry name" value="BAAT_C"/>
</dbReference>
<dbReference type="InterPro" id="IPR042490">
    <property type="entry name" value="Thio_Ohase/BAAT_N"/>
</dbReference>
<dbReference type="PIRSF" id="PIRSF016521">
    <property type="entry name" value="Acyl-CoA_hydro"/>
    <property type="match status" value="1"/>
</dbReference>
<accession>U3GZQ6</accession>
<dbReference type="SUPFAM" id="SSF53474">
    <property type="entry name" value="alpha/beta-Hydrolases"/>
    <property type="match status" value="1"/>
</dbReference>
<evidence type="ECO:0000259" key="2">
    <source>
        <dbReference type="Pfam" id="PF04775"/>
    </source>
</evidence>
<dbReference type="InterPro" id="IPR006862">
    <property type="entry name" value="Thio_Ohase/aa_AcTrfase"/>
</dbReference>
<dbReference type="HOGENOM" id="CLU_029849_3_0_11"/>
<dbReference type="eggNOG" id="COG1073">
    <property type="taxonomic scope" value="Bacteria"/>
</dbReference>
<dbReference type="InterPro" id="IPR016662">
    <property type="entry name" value="Acyl-CoA_thioEstase_long-chain"/>
</dbReference>
<dbReference type="InterPro" id="IPR029058">
    <property type="entry name" value="AB_hydrolase_fold"/>
</dbReference>
<name>U3GZQ6_9CORY</name>
<evidence type="ECO:0000313" key="5">
    <source>
        <dbReference type="Proteomes" id="UP000016943"/>
    </source>
</evidence>
<dbReference type="GO" id="GO:0006631">
    <property type="term" value="P:fatty acid metabolic process"/>
    <property type="evidence" value="ECO:0007669"/>
    <property type="project" value="TreeGrafter"/>
</dbReference>
<feature type="domain" description="BAAT/Acyl-CoA thioester hydrolase C-terminal" evidence="3">
    <location>
        <begin position="213"/>
        <end position="416"/>
    </location>
</feature>
<keyword evidence="5" id="KW-1185">Reference proteome</keyword>
<dbReference type="AlphaFoldDB" id="U3GZQ6"/>
<evidence type="ECO:0000256" key="1">
    <source>
        <dbReference type="ARBA" id="ARBA00006538"/>
    </source>
</evidence>
<dbReference type="PANTHER" id="PTHR10824:SF36">
    <property type="entry name" value="ACYL-COA THIOESTERASE 17-RELATED"/>
    <property type="match status" value="1"/>
</dbReference>
<comment type="similarity">
    <text evidence="1">Belongs to the C/M/P thioester hydrolase family.</text>
</comment>
<dbReference type="PANTHER" id="PTHR10824">
    <property type="entry name" value="ACYL-COENZYME A THIOESTERASE-RELATED"/>
    <property type="match status" value="1"/>
</dbReference>
<dbReference type="Gene3D" id="2.60.40.2240">
    <property type="entry name" value="Acyl-CoA thioester hydrolase/BAAT N-terminal domain"/>
    <property type="match status" value="1"/>
</dbReference>
<dbReference type="PATRIC" id="fig|1348662.3.peg.1382"/>
<evidence type="ECO:0000313" key="4">
    <source>
        <dbReference type="EMBL" id="AGU15527.1"/>
    </source>
</evidence>
<dbReference type="KEGG" id="caz:CARG_07015"/>
<evidence type="ECO:0000259" key="3">
    <source>
        <dbReference type="Pfam" id="PF08840"/>
    </source>
</evidence>
<reference evidence="4 5" key="1">
    <citation type="journal article" date="2013" name="Genome Announc.">
        <title>Whole-Genome Sequence of the Clinical Strain Corynebacterium argentoratense DSM 44202, Isolated from a Human Throat Specimen.</title>
        <authorList>
            <person name="Bomholt C."/>
            <person name="Glaub A."/>
            <person name="Gravermann K."/>
            <person name="Albersmeier A."/>
            <person name="Brinkrolf K."/>
            <person name="Ruckert C."/>
            <person name="Tauch A."/>
        </authorList>
    </citation>
    <scope>NUCLEOTIDE SEQUENCE [LARGE SCALE GENOMIC DNA]</scope>
    <source>
        <strain evidence="4">DSM 44202</strain>
    </source>
</reference>
<dbReference type="EMBL" id="CP006365">
    <property type="protein sequence ID" value="AGU15527.1"/>
    <property type="molecule type" value="Genomic_DNA"/>
</dbReference>
<dbReference type="GO" id="GO:0006637">
    <property type="term" value="P:acyl-CoA metabolic process"/>
    <property type="evidence" value="ECO:0007669"/>
    <property type="project" value="InterPro"/>
</dbReference>
<dbReference type="Gene3D" id="3.40.50.1820">
    <property type="entry name" value="alpha/beta hydrolase"/>
    <property type="match status" value="1"/>
</dbReference>
<dbReference type="Pfam" id="PF04775">
    <property type="entry name" value="Bile_Hydr_Trans"/>
    <property type="match status" value="1"/>
</dbReference>
<evidence type="ECO:0008006" key="6">
    <source>
        <dbReference type="Google" id="ProtNLM"/>
    </source>
</evidence>
<organism evidence="4 5">
    <name type="scientific">Corynebacterium argentoratense DSM 44202</name>
    <dbReference type="NCBI Taxonomy" id="1348662"/>
    <lineage>
        <taxon>Bacteria</taxon>
        <taxon>Bacillati</taxon>
        <taxon>Actinomycetota</taxon>
        <taxon>Actinomycetes</taxon>
        <taxon>Mycobacteriales</taxon>
        <taxon>Corynebacteriaceae</taxon>
        <taxon>Corynebacterium</taxon>
    </lineage>
</organism>
<gene>
    <name evidence="4" type="ORF">CARG_07015</name>
</gene>
<proteinExistence type="inferred from homology"/>
<protein>
    <recommendedName>
        <fullName evidence="6">BAAT/Acyl-CoA thioester hydrolase C-terminal domain-containing protein</fullName>
    </recommendedName>
</protein>
<dbReference type="Pfam" id="PF08840">
    <property type="entry name" value="BAAT_C"/>
    <property type="match status" value="1"/>
</dbReference>
<sequence length="421" mass="44756">MDLQVTPISGINSPMPIVVSGLAPGANLELKVKTVDAANRLFSSTTVFKANSDGVVDTSKHLPQDAGWVTPSSLGVLWKMMAQDGKDATFAVDGLNPMRVEVQARVEGEKGKGTHVTRTISRRAREITPLPVSCKGRAFCPDEPGPFPLVVLFGGAGGGVDSASAAVLAHHGVAVFSYDYFPRKKGGVVDVDAVRRMLRGIRLLPEIDSSLPVALCGTGRGAELALLIASLEPNLVGAVVAHSPTDVLSAWPDKDSQPDVFVGSGLPKVTIKAPGKQDVAADWHAFIQPKLKGQPWRLRAYYDSAREHTKDIEAAAIEVEKMSGPLLLTAGSEDAVWDSASMSLTLQLRASDVEVFRYVAKGAGHNVGYPFYFPGLPAQKTMNAYGYRIALGGHSVTNGQASVDSRVQVISFLRSAFGLED</sequence>
<dbReference type="RefSeq" id="WP_020976685.1">
    <property type="nucleotide sequence ID" value="NC_022198.1"/>
</dbReference>
<dbReference type="GeneID" id="78250165"/>
<dbReference type="STRING" id="1348662.CARG_07015"/>
<dbReference type="GO" id="GO:0047617">
    <property type="term" value="F:fatty acyl-CoA hydrolase activity"/>
    <property type="evidence" value="ECO:0007669"/>
    <property type="project" value="TreeGrafter"/>
</dbReference>